<accession>F6DKQ1</accession>
<dbReference type="Proteomes" id="UP000009234">
    <property type="component" value="Chromosome"/>
</dbReference>
<evidence type="ECO:0000256" key="1">
    <source>
        <dbReference type="ARBA" id="ARBA00010062"/>
    </source>
</evidence>
<evidence type="ECO:0000259" key="3">
    <source>
        <dbReference type="Pfam" id="PF13458"/>
    </source>
</evidence>
<feature type="domain" description="Leucine-binding protein" evidence="3">
    <location>
        <begin position="42"/>
        <end position="387"/>
    </location>
</feature>
<dbReference type="STRING" id="696281.Desru_2176"/>
<dbReference type="HOGENOM" id="CLU_027128_6_1_9"/>
<dbReference type="KEGG" id="dru:Desru_2176"/>
<dbReference type="Gene3D" id="3.40.50.2300">
    <property type="match status" value="2"/>
</dbReference>
<comment type="similarity">
    <text evidence="1">Belongs to the leucine-binding protein family.</text>
</comment>
<evidence type="ECO:0000256" key="2">
    <source>
        <dbReference type="ARBA" id="ARBA00022729"/>
    </source>
</evidence>
<dbReference type="InterPro" id="IPR028081">
    <property type="entry name" value="Leu-bd"/>
</dbReference>
<evidence type="ECO:0000313" key="4">
    <source>
        <dbReference type="EMBL" id="AEG60426.1"/>
    </source>
</evidence>
<keyword evidence="2" id="KW-0732">Signal</keyword>
<gene>
    <name evidence="4" type="ordered locus">Desru_2176</name>
</gene>
<reference evidence="5" key="1">
    <citation type="submission" date="2011-05" db="EMBL/GenBank/DDBJ databases">
        <title>Complete sequence of Desulfotomaculum ruminis DSM 2154.</title>
        <authorList>
            <person name="Lucas S."/>
            <person name="Copeland A."/>
            <person name="Lapidus A."/>
            <person name="Cheng J.-F."/>
            <person name="Goodwin L."/>
            <person name="Pitluck S."/>
            <person name="Lu M."/>
            <person name="Detter J.C."/>
            <person name="Han C."/>
            <person name="Tapia R."/>
            <person name="Land M."/>
            <person name="Hauser L."/>
            <person name="Kyrpides N."/>
            <person name="Ivanova N."/>
            <person name="Mikhailova N."/>
            <person name="Pagani I."/>
            <person name="Stams A.J.M."/>
            <person name="Plugge C.M."/>
            <person name="Muyzer G."/>
            <person name="Kuever J."/>
            <person name="Parshina S.N."/>
            <person name="Ivanova A.E."/>
            <person name="Nazina T.N."/>
            <person name="Brambilla E."/>
            <person name="Spring S."/>
            <person name="Klenk H.-P."/>
            <person name="Woyke T."/>
        </authorList>
    </citation>
    <scope>NUCLEOTIDE SEQUENCE [LARGE SCALE GENOMIC DNA]</scope>
    <source>
        <strain evidence="5">ATCC 23193 / DSM 2154 / NCIB 8452 / DL</strain>
    </source>
</reference>
<proteinExistence type="inferred from homology"/>
<dbReference type="EMBL" id="CP002780">
    <property type="protein sequence ID" value="AEG60426.1"/>
    <property type="molecule type" value="Genomic_DNA"/>
</dbReference>
<dbReference type="Pfam" id="PF13458">
    <property type="entry name" value="Peripla_BP_6"/>
    <property type="match status" value="1"/>
</dbReference>
<dbReference type="PANTHER" id="PTHR30483">
    <property type="entry name" value="LEUCINE-SPECIFIC-BINDING PROTEIN"/>
    <property type="match status" value="1"/>
</dbReference>
<dbReference type="InterPro" id="IPR028082">
    <property type="entry name" value="Peripla_BP_I"/>
</dbReference>
<keyword evidence="5" id="KW-1185">Reference proteome</keyword>
<evidence type="ECO:0000313" key="5">
    <source>
        <dbReference type="Proteomes" id="UP000009234"/>
    </source>
</evidence>
<sequence>MRRAGVKKGLFLLVVLLMVSFVSGCSGGGQESKAQEQASDVIKIGGNYELSGQVATYGNSAKNGIELYFDELNAKGGVLGKKIEFICLDNKSEATEAANVASRLINQEKVVAILGSITSGNTMGFAQIAEDNKIPAITSGGTNPDITVDPNTKKVREYIFRSVFIDPFQGTVMATFATKTLKAKTAAVFVENNSPYSKGLAEYFIKSFEEQGGKIVGNEAFLSEDQDFNATLTKIKSAKPDVVFVPAYYEQVGKIVKQGRDLGITVPFMGGDGWDSPKLAEIAGAKALNNGYFSNHYSPKQQDPIVQDFVAKYEEKYKQTPDALAALGYDAAILLVKAIETAGSAEPEKIKDALAGLKDVQAVTGKFTFDENHNPVKGAVILEMKDGEQVFKEQIIP</sequence>
<dbReference type="CDD" id="cd06347">
    <property type="entry name" value="PBP1_ABC_LivK_ligand_binding-like"/>
    <property type="match status" value="1"/>
</dbReference>
<dbReference type="eggNOG" id="COG0683">
    <property type="taxonomic scope" value="Bacteria"/>
</dbReference>
<keyword evidence="4" id="KW-0675">Receptor</keyword>
<protein>
    <submittedName>
        <fullName evidence="4">Extracellular ligand-binding receptor</fullName>
    </submittedName>
</protein>
<dbReference type="PROSITE" id="PS51257">
    <property type="entry name" value="PROKAR_LIPOPROTEIN"/>
    <property type="match status" value="1"/>
</dbReference>
<dbReference type="RefSeq" id="WP_013842186.1">
    <property type="nucleotide sequence ID" value="NC_015589.1"/>
</dbReference>
<dbReference type="AlphaFoldDB" id="F6DKQ1"/>
<reference evidence="4 5" key="2">
    <citation type="journal article" date="2012" name="Stand. Genomic Sci.">
        <title>Complete genome sequence of the sulfate-reducing firmicute Desulfotomaculum ruminis type strain (DL(T)).</title>
        <authorList>
            <person name="Spring S."/>
            <person name="Visser M."/>
            <person name="Lu M."/>
            <person name="Copeland A."/>
            <person name="Lapidus A."/>
            <person name="Lucas S."/>
            <person name="Cheng J.F."/>
            <person name="Han C."/>
            <person name="Tapia R."/>
            <person name="Goodwin L.A."/>
            <person name="Pitluck S."/>
            <person name="Ivanova N."/>
            <person name="Land M."/>
            <person name="Hauser L."/>
            <person name="Larimer F."/>
            <person name="Rohde M."/>
            <person name="Goker M."/>
            <person name="Detter J.C."/>
            <person name="Kyrpides N.C."/>
            <person name="Woyke T."/>
            <person name="Schaap P.J."/>
            <person name="Plugge C.M."/>
            <person name="Muyzer G."/>
            <person name="Kuever J."/>
            <person name="Pereira I.A."/>
            <person name="Parshina S.N."/>
            <person name="Bernier-Latmani R."/>
            <person name="Stams A.J."/>
            <person name="Klenk H.P."/>
        </authorList>
    </citation>
    <scope>NUCLEOTIDE SEQUENCE [LARGE SCALE GENOMIC DNA]</scope>
    <source>
        <strain evidence="5">ATCC 23193 / DSM 2154 / NCIB 8452 / DL</strain>
    </source>
</reference>
<dbReference type="SUPFAM" id="SSF53822">
    <property type="entry name" value="Periplasmic binding protein-like I"/>
    <property type="match status" value="1"/>
</dbReference>
<dbReference type="PANTHER" id="PTHR30483:SF6">
    <property type="entry name" value="PERIPLASMIC BINDING PROTEIN OF ABC TRANSPORTER FOR NATURAL AMINO ACIDS"/>
    <property type="match status" value="1"/>
</dbReference>
<dbReference type="InterPro" id="IPR051010">
    <property type="entry name" value="BCAA_transport"/>
</dbReference>
<name>F6DKQ1_DESRL</name>
<organism evidence="4 5">
    <name type="scientific">Desulforamulus ruminis (strain ATCC 23193 / DSM 2154 / NCIMB 8452 / DL)</name>
    <name type="common">Desulfotomaculum ruminis</name>
    <dbReference type="NCBI Taxonomy" id="696281"/>
    <lineage>
        <taxon>Bacteria</taxon>
        <taxon>Bacillati</taxon>
        <taxon>Bacillota</taxon>
        <taxon>Clostridia</taxon>
        <taxon>Eubacteriales</taxon>
        <taxon>Peptococcaceae</taxon>
        <taxon>Desulforamulus</taxon>
    </lineage>
</organism>